<dbReference type="Pfam" id="PF01158">
    <property type="entry name" value="Ribosomal_L36e"/>
    <property type="match status" value="1"/>
</dbReference>
<comment type="subunit">
    <text evidence="2">Component of the large ribosomal subunit.</text>
</comment>
<dbReference type="Proteomes" id="UP000472241">
    <property type="component" value="Unplaced"/>
</dbReference>
<reference evidence="8" key="2">
    <citation type="submission" date="2025-09" db="UniProtKB">
        <authorList>
            <consortium name="Ensembl"/>
        </authorList>
    </citation>
    <scope>IDENTIFICATION</scope>
</reference>
<evidence type="ECO:0000313" key="8">
    <source>
        <dbReference type="Ensembl" id="ENSLCNP00005034273.1"/>
    </source>
</evidence>
<accession>A0A667I4U0</accession>
<dbReference type="GO" id="GO:0006412">
    <property type="term" value="P:translation"/>
    <property type="evidence" value="ECO:0007669"/>
    <property type="project" value="InterPro"/>
</dbReference>
<keyword evidence="3" id="KW-0689">Ribosomal protein</keyword>
<keyword evidence="9" id="KW-1185">Reference proteome</keyword>
<reference evidence="8" key="1">
    <citation type="submission" date="2025-08" db="UniProtKB">
        <authorList>
            <consortium name="Ensembl"/>
        </authorList>
    </citation>
    <scope>IDENTIFICATION</scope>
</reference>
<dbReference type="AlphaFoldDB" id="A0A667I4U0"/>
<evidence type="ECO:0000256" key="5">
    <source>
        <dbReference type="ARBA" id="ARBA00034092"/>
    </source>
</evidence>
<evidence type="ECO:0000256" key="6">
    <source>
        <dbReference type="ARBA" id="ARBA00035226"/>
    </source>
</evidence>
<sequence>MAHRALHYPCYPMAVGLNKGHKVTKNTRKPRPKHCPGRLTMHTKFMRDMVQEVCSFLLKVSKDKHILKFIKERMGTHVRAKRKREELSNVLAAMRKAAAKKDRTPPLCNKAFLELGWGGNP</sequence>
<evidence type="ECO:0000256" key="4">
    <source>
        <dbReference type="ARBA" id="ARBA00023274"/>
    </source>
</evidence>
<evidence type="ECO:0000313" key="9">
    <source>
        <dbReference type="Proteomes" id="UP000472241"/>
    </source>
</evidence>
<evidence type="ECO:0000256" key="3">
    <source>
        <dbReference type="ARBA" id="ARBA00022980"/>
    </source>
</evidence>
<comment type="similarity">
    <text evidence="1">Belongs to the eukaryotic ribosomal protein eL36 family.</text>
</comment>
<evidence type="ECO:0000256" key="1">
    <source>
        <dbReference type="ARBA" id="ARBA00006509"/>
    </source>
</evidence>
<protein>
    <recommendedName>
        <fullName evidence="6">Large ribosomal subunit protein eL36</fullName>
    </recommendedName>
    <alternativeName>
        <fullName evidence="7">60S ribosomal protein L36</fullName>
    </alternativeName>
</protein>
<dbReference type="Ensembl" id="ENSLCNT00005038245.1">
    <property type="protein sequence ID" value="ENSLCNP00005034273.1"/>
    <property type="gene ID" value="ENSLCNG00005022269.1"/>
</dbReference>
<evidence type="ECO:0000256" key="7">
    <source>
        <dbReference type="ARBA" id="ARBA00035331"/>
    </source>
</evidence>
<evidence type="ECO:0000256" key="2">
    <source>
        <dbReference type="ARBA" id="ARBA00011133"/>
    </source>
</evidence>
<dbReference type="GO" id="GO:0003735">
    <property type="term" value="F:structural constituent of ribosome"/>
    <property type="evidence" value="ECO:0007669"/>
    <property type="project" value="InterPro"/>
</dbReference>
<dbReference type="GO" id="GO:1990904">
    <property type="term" value="C:ribonucleoprotein complex"/>
    <property type="evidence" value="ECO:0007669"/>
    <property type="project" value="UniProtKB-KW"/>
</dbReference>
<dbReference type="FunFam" id="1.10.10.1760:FF:000001">
    <property type="entry name" value="60S ribosomal protein L36"/>
    <property type="match status" value="1"/>
</dbReference>
<dbReference type="InterPro" id="IPR000509">
    <property type="entry name" value="Ribosomal_eL36"/>
</dbReference>
<comment type="function">
    <text evidence="5">Component of the large ribosomal subunit. The ribosome is a large ribonucleoprotein complex responsible for the synthesis of proteins in the cell.</text>
</comment>
<proteinExistence type="inferred from homology"/>
<keyword evidence="4" id="KW-0687">Ribonucleoprotein</keyword>
<organism evidence="8 9">
    <name type="scientific">Lynx canadensis</name>
    <name type="common">Canada lynx</name>
    <name type="synonym">Felis canadensis</name>
    <dbReference type="NCBI Taxonomy" id="61383"/>
    <lineage>
        <taxon>Eukaryota</taxon>
        <taxon>Metazoa</taxon>
        <taxon>Chordata</taxon>
        <taxon>Craniata</taxon>
        <taxon>Vertebrata</taxon>
        <taxon>Euteleostomi</taxon>
        <taxon>Mammalia</taxon>
        <taxon>Eutheria</taxon>
        <taxon>Laurasiatheria</taxon>
        <taxon>Carnivora</taxon>
        <taxon>Feliformia</taxon>
        <taxon>Felidae</taxon>
        <taxon>Felinae</taxon>
        <taxon>Lynx</taxon>
    </lineage>
</organism>
<dbReference type="PANTHER" id="PTHR10114">
    <property type="entry name" value="60S RIBOSOMAL PROTEIN L36"/>
    <property type="match status" value="1"/>
</dbReference>
<dbReference type="Gene3D" id="1.10.10.1760">
    <property type="entry name" value="60S ribosomal protein L36"/>
    <property type="match status" value="1"/>
</dbReference>
<dbReference type="InterPro" id="IPR038097">
    <property type="entry name" value="Ribosomal_eL36_sf"/>
</dbReference>
<dbReference type="GO" id="GO:0005840">
    <property type="term" value="C:ribosome"/>
    <property type="evidence" value="ECO:0007669"/>
    <property type="project" value="UniProtKB-KW"/>
</dbReference>
<name>A0A667I4U0_LYNCA</name>